<feature type="transmembrane region" description="Helical" evidence="2">
    <location>
        <begin position="54"/>
        <end position="77"/>
    </location>
</feature>
<dbReference type="PANTHER" id="PTHR35136">
    <property type="entry name" value="CYCLOEUCALENOL CYCLOISOMERASE"/>
    <property type="match status" value="1"/>
</dbReference>
<keyword evidence="2" id="KW-0472">Membrane</keyword>
<sequence length="369" mass="42468">MPGSKVSQRRASDRKAQKDNSDDEAAAVQKTTKSKKGSDSPWLAADPSKRWGEFFFLAYSPFWIVLCLGVVVPLQLYESSKRGTLELTELAARILLLKNVWCVDLADVQKYDELEYLLLGLVCAVPCWALPLVIVGQEDAKRPFFHRYWVKANLWIAIFGFVGNYFWTHYFYTVLGATYSFPSYKLNHVPLTTFLLTHSYFLFYHMISNFTIRRIRHAIRHISSRTVRFFIQALYIFFLSYVTALMEAVTIANFPYYEMVDRKAMYLYGSFFYAIYFFASFPMFFRLDEEPAKPWSLPQTAIDSLAAAMLVTILLDLWRISIGPIVNIPWAESLEQCAAHGLPWLTDAGSKILPKIRVQSDLINGPLIV</sequence>
<dbReference type="InterPro" id="IPR020532">
    <property type="entry name" value="Cycloeucalenol_cycloisomerase"/>
</dbReference>
<feature type="transmembrane region" description="Helical" evidence="2">
    <location>
        <begin position="227"/>
        <end position="246"/>
    </location>
</feature>
<proteinExistence type="predicted"/>
<feature type="compositionally biased region" description="Basic and acidic residues" evidence="1">
    <location>
        <begin position="10"/>
        <end position="20"/>
    </location>
</feature>
<feature type="transmembrane region" description="Helical" evidence="2">
    <location>
        <begin position="187"/>
        <end position="207"/>
    </location>
</feature>
<feature type="region of interest" description="Disordered" evidence="1">
    <location>
        <begin position="1"/>
        <end position="42"/>
    </location>
</feature>
<name>A0A176VJZ2_MARPO</name>
<dbReference type="AlphaFoldDB" id="A0A176VJZ2"/>
<evidence type="ECO:0000313" key="3">
    <source>
        <dbReference type="EMBL" id="OAE20631.1"/>
    </source>
</evidence>
<evidence type="ECO:0000313" key="4">
    <source>
        <dbReference type="Proteomes" id="UP000077202"/>
    </source>
</evidence>
<reference evidence="3" key="1">
    <citation type="submission" date="2016-03" db="EMBL/GenBank/DDBJ databases">
        <title>Mechanisms controlling the formation of the plant cell surface in tip-growing cells are functionally conserved among land plants.</title>
        <authorList>
            <person name="Honkanen S."/>
            <person name="Jones V.A."/>
            <person name="Morieri G."/>
            <person name="Champion C."/>
            <person name="Hetherington A.J."/>
            <person name="Kelly S."/>
            <person name="Saint-Marcoux D."/>
            <person name="Proust H."/>
            <person name="Prescott H."/>
            <person name="Dolan L."/>
        </authorList>
    </citation>
    <scope>NUCLEOTIDE SEQUENCE [LARGE SCALE GENOMIC DNA]</scope>
    <source>
        <tissue evidence="3">Whole gametophyte</tissue>
    </source>
</reference>
<evidence type="ECO:0008006" key="5">
    <source>
        <dbReference type="Google" id="ProtNLM"/>
    </source>
</evidence>
<gene>
    <name evidence="3" type="ORF">AXG93_154s1050</name>
</gene>
<dbReference type="Proteomes" id="UP000077202">
    <property type="component" value="Unassembled WGS sequence"/>
</dbReference>
<keyword evidence="2" id="KW-0812">Transmembrane</keyword>
<evidence type="ECO:0000256" key="1">
    <source>
        <dbReference type="SAM" id="MobiDB-lite"/>
    </source>
</evidence>
<feature type="transmembrane region" description="Helical" evidence="2">
    <location>
        <begin position="148"/>
        <end position="167"/>
    </location>
</feature>
<keyword evidence="2" id="KW-1133">Transmembrane helix</keyword>
<accession>A0A176VJZ2</accession>
<dbReference type="GO" id="GO:0047793">
    <property type="term" value="F:cycloeucalenol cycloisomerase activity"/>
    <property type="evidence" value="ECO:0007669"/>
    <property type="project" value="InterPro"/>
</dbReference>
<feature type="transmembrane region" description="Helical" evidence="2">
    <location>
        <begin position="116"/>
        <end position="136"/>
    </location>
</feature>
<dbReference type="PANTHER" id="PTHR35136:SF1">
    <property type="entry name" value="CYCLOEUCALENOL CYCLOISOMERASE"/>
    <property type="match status" value="1"/>
</dbReference>
<organism evidence="3 4">
    <name type="scientific">Marchantia polymorpha subsp. ruderalis</name>
    <dbReference type="NCBI Taxonomy" id="1480154"/>
    <lineage>
        <taxon>Eukaryota</taxon>
        <taxon>Viridiplantae</taxon>
        <taxon>Streptophyta</taxon>
        <taxon>Embryophyta</taxon>
        <taxon>Marchantiophyta</taxon>
        <taxon>Marchantiopsida</taxon>
        <taxon>Marchantiidae</taxon>
        <taxon>Marchantiales</taxon>
        <taxon>Marchantiaceae</taxon>
        <taxon>Marchantia</taxon>
    </lineage>
</organism>
<protein>
    <recommendedName>
        <fullName evidence="5">Cycloeucalenol cycloisomerase</fullName>
    </recommendedName>
</protein>
<comment type="caution">
    <text evidence="3">The sequence shown here is derived from an EMBL/GenBank/DDBJ whole genome shotgun (WGS) entry which is preliminary data.</text>
</comment>
<dbReference type="EMBL" id="LVLJ01003591">
    <property type="protein sequence ID" value="OAE20631.1"/>
    <property type="molecule type" value="Genomic_DNA"/>
</dbReference>
<evidence type="ECO:0000256" key="2">
    <source>
        <dbReference type="SAM" id="Phobius"/>
    </source>
</evidence>
<keyword evidence="4" id="KW-1185">Reference proteome</keyword>
<feature type="transmembrane region" description="Helical" evidence="2">
    <location>
        <begin position="266"/>
        <end position="285"/>
    </location>
</feature>